<name>A0ABD1D0H4_CULPP</name>
<evidence type="ECO:0000313" key="2">
    <source>
        <dbReference type="EMBL" id="KAL1385396.1"/>
    </source>
</evidence>
<evidence type="ECO:0000313" key="3">
    <source>
        <dbReference type="Proteomes" id="UP001562425"/>
    </source>
</evidence>
<feature type="region of interest" description="Disordered" evidence="1">
    <location>
        <begin position="32"/>
        <end position="68"/>
    </location>
</feature>
<reference evidence="2 3" key="1">
    <citation type="submission" date="2024-05" db="EMBL/GenBank/DDBJ databases">
        <title>Culex pipiens pipiens assembly and annotation.</title>
        <authorList>
            <person name="Alout H."/>
            <person name="Durand T."/>
        </authorList>
    </citation>
    <scope>NUCLEOTIDE SEQUENCE [LARGE SCALE GENOMIC DNA]</scope>
    <source>
        <strain evidence="2">HA-2024</strain>
        <tissue evidence="2">Whole body</tissue>
    </source>
</reference>
<evidence type="ECO:0000256" key="1">
    <source>
        <dbReference type="SAM" id="MobiDB-lite"/>
    </source>
</evidence>
<keyword evidence="3" id="KW-1185">Reference proteome</keyword>
<dbReference type="Proteomes" id="UP001562425">
    <property type="component" value="Unassembled WGS sequence"/>
</dbReference>
<feature type="region of interest" description="Disordered" evidence="1">
    <location>
        <begin position="81"/>
        <end position="150"/>
    </location>
</feature>
<comment type="caution">
    <text evidence="2">The sequence shown here is derived from an EMBL/GenBank/DDBJ whole genome shotgun (WGS) entry which is preliminary data.</text>
</comment>
<sequence>MADPRGVIRKGHPRLLRSGKCFASDRVGHARVRARTERPGRSSILTSRRRSAVAERIGPDAARKRKRRKAVLLSISANAAAGKKAPEGAFYLQRSKTGQATQNEEQQNGRSTRRHQKRASAPAAIGEVLRQRPGRARKSPRKDGAAWTFVHSHIPKAVSGGGADWPRCREEAEKKKSGACEGKCWLVGPK</sequence>
<gene>
    <name evidence="2" type="ORF">pipiens_012912</name>
</gene>
<feature type="compositionally biased region" description="Polar residues" evidence="1">
    <location>
        <begin position="94"/>
        <end position="110"/>
    </location>
</feature>
<dbReference type="EMBL" id="JBEHCU010008275">
    <property type="protein sequence ID" value="KAL1385396.1"/>
    <property type="molecule type" value="Genomic_DNA"/>
</dbReference>
<protein>
    <submittedName>
        <fullName evidence="2">Uncharacterized protein</fullName>
    </submittedName>
</protein>
<organism evidence="2 3">
    <name type="scientific">Culex pipiens pipiens</name>
    <name type="common">Northern house mosquito</name>
    <dbReference type="NCBI Taxonomy" id="38569"/>
    <lineage>
        <taxon>Eukaryota</taxon>
        <taxon>Metazoa</taxon>
        <taxon>Ecdysozoa</taxon>
        <taxon>Arthropoda</taxon>
        <taxon>Hexapoda</taxon>
        <taxon>Insecta</taxon>
        <taxon>Pterygota</taxon>
        <taxon>Neoptera</taxon>
        <taxon>Endopterygota</taxon>
        <taxon>Diptera</taxon>
        <taxon>Nematocera</taxon>
        <taxon>Culicoidea</taxon>
        <taxon>Culicidae</taxon>
        <taxon>Culicinae</taxon>
        <taxon>Culicini</taxon>
        <taxon>Culex</taxon>
        <taxon>Culex</taxon>
    </lineage>
</organism>
<dbReference type="AlphaFoldDB" id="A0ABD1D0H4"/>
<proteinExistence type="predicted"/>
<accession>A0ABD1D0H4</accession>